<dbReference type="PANTHER" id="PTHR14269:SF61">
    <property type="entry name" value="CDP-DIACYLGLYCEROL--SERINE O-PHOSPHATIDYLTRANSFERASE"/>
    <property type="match status" value="1"/>
</dbReference>
<organism evidence="13">
    <name type="scientific">uncultured Dysgonomonas sp</name>
    <dbReference type="NCBI Taxonomy" id="206096"/>
    <lineage>
        <taxon>Bacteria</taxon>
        <taxon>Pseudomonadati</taxon>
        <taxon>Bacteroidota</taxon>
        <taxon>Bacteroidia</taxon>
        <taxon>Bacteroidales</taxon>
        <taxon>Dysgonomonadaceae</taxon>
        <taxon>Dysgonomonas</taxon>
        <taxon>environmental samples</taxon>
    </lineage>
</organism>
<keyword evidence="10" id="KW-1208">Phospholipid metabolism</keyword>
<keyword evidence="7" id="KW-0443">Lipid metabolism</keyword>
<dbReference type="InterPro" id="IPR050324">
    <property type="entry name" value="CDP-alcohol_PTase-I"/>
</dbReference>
<evidence type="ECO:0000256" key="7">
    <source>
        <dbReference type="ARBA" id="ARBA00023098"/>
    </source>
</evidence>
<keyword evidence="4 11" id="KW-0808">Transferase</keyword>
<comment type="subcellular location">
    <subcellularLocation>
        <location evidence="1">Membrane</location>
        <topology evidence="1">Multi-pass membrane protein</topology>
    </subcellularLocation>
</comment>
<keyword evidence="8 12" id="KW-0472">Membrane</keyword>
<feature type="transmembrane region" description="Helical" evidence="12">
    <location>
        <begin position="197"/>
        <end position="228"/>
    </location>
</feature>
<dbReference type="EMBL" id="FLUL01000001">
    <property type="protein sequence ID" value="SBW05890.1"/>
    <property type="molecule type" value="Genomic_DNA"/>
</dbReference>
<evidence type="ECO:0000256" key="3">
    <source>
        <dbReference type="ARBA" id="ARBA00022516"/>
    </source>
</evidence>
<evidence type="ECO:0008006" key="14">
    <source>
        <dbReference type="Google" id="ProtNLM"/>
    </source>
</evidence>
<feature type="transmembrane region" description="Helical" evidence="12">
    <location>
        <begin position="65"/>
        <end position="84"/>
    </location>
</feature>
<dbReference type="Pfam" id="PF01066">
    <property type="entry name" value="CDP-OH_P_transf"/>
    <property type="match status" value="1"/>
</dbReference>
<evidence type="ECO:0000256" key="2">
    <source>
        <dbReference type="ARBA" id="ARBA00010441"/>
    </source>
</evidence>
<comment type="similarity">
    <text evidence="2 11">Belongs to the CDP-alcohol phosphatidyltransferase class-I family.</text>
</comment>
<dbReference type="PROSITE" id="PS00379">
    <property type="entry name" value="CDP_ALCOHOL_P_TRANSF"/>
    <property type="match status" value="1"/>
</dbReference>
<dbReference type="GO" id="GO:0016020">
    <property type="term" value="C:membrane"/>
    <property type="evidence" value="ECO:0007669"/>
    <property type="project" value="UniProtKB-SubCell"/>
</dbReference>
<keyword evidence="9" id="KW-0594">Phospholipid biosynthesis</keyword>
<evidence type="ECO:0000256" key="12">
    <source>
        <dbReference type="SAM" id="Phobius"/>
    </source>
</evidence>
<keyword evidence="6 12" id="KW-1133">Transmembrane helix</keyword>
<evidence type="ECO:0000256" key="8">
    <source>
        <dbReference type="ARBA" id="ARBA00023136"/>
    </source>
</evidence>
<dbReference type="GO" id="GO:0016780">
    <property type="term" value="F:phosphotransferase activity, for other substituted phosphate groups"/>
    <property type="evidence" value="ECO:0007669"/>
    <property type="project" value="InterPro"/>
</dbReference>
<dbReference type="GO" id="GO:0008654">
    <property type="term" value="P:phospholipid biosynthetic process"/>
    <property type="evidence" value="ECO:0007669"/>
    <property type="project" value="UniProtKB-KW"/>
</dbReference>
<feature type="transmembrane region" description="Helical" evidence="12">
    <location>
        <begin position="96"/>
        <end position="117"/>
    </location>
</feature>
<sequence>MKKHIPNTLTSLNLFSGSIATVMAFQGEYTWVVVWVIIAALFDFSDGFAARLLKAYSPIGKELDSLADMVSFGLAPSIAAFRFLSDNTIRISQNPIIVEYLPYIAFLLAIFSALRLAKFNVDERQSESFIGLNTPANAMFWVSFCYGLAYKVPMITPSLIYTFLVTIVVFSLLMVSEIPMFSLKIKNIKFKGNEYRYFLAAFVIVATITIGVLGIAAGILLYITLSIFQQTGILKK</sequence>
<dbReference type="InterPro" id="IPR043130">
    <property type="entry name" value="CDP-OH_PTrfase_TM_dom"/>
</dbReference>
<evidence type="ECO:0000313" key="13">
    <source>
        <dbReference type="EMBL" id="SBW05890.1"/>
    </source>
</evidence>
<accession>A0A212K2B3</accession>
<keyword evidence="5 12" id="KW-0812">Transmembrane</keyword>
<evidence type="ECO:0000256" key="11">
    <source>
        <dbReference type="RuleBase" id="RU003750"/>
    </source>
</evidence>
<dbReference type="AlphaFoldDB" id="A0A212K2B3"/>
<proteinExistence type="inferred from homology"/>
<evidence type="ECO:0000256" key="5">
    <source>
        <dbReference type="ARBA" id="ARBA00022692"/>
    </source>
</evidence>
<keyword evidence="3" id="KW-0444">Lipid biosynthesis</keyword>
<feature type="transmembrane region" description="Helical" evidence="12">
    <location>
        <begin position="155"/>
        <end position="176"/>
    </location>
</feature>
<name>A0A212K2B3_9BACT</name>
<evidence type="ECO:0000256" key="1">
    <source>
        <dbReference type="ARBA" id="ARBA00004141"/>
    </source>
</evidence>
<protein>
    <recommendedName>
        <fullName evidence="14">CDP-diacylglycerol--serine O-phosphatidyltransferase</fullName>
    </recommendedName>
</protein>
<dbReference type="InterPro" id="IPR048254">
    <property type="entry name" value="CDP_ALCOHOL_P_TRANSF_CS"/>
</dbReference>
<gene>
    <name evidence="13" type="ORF">KL86DYS2_12872</name>
</gene>
<feature type="transmembrane region" description="Helical" evidence="12">
    <location>
        <begin position="129"/>
        <end position="149"/>
    </location>
</feature>
<dbReference type="Gene3D" id="1.20.120.1760">
    <property type="match status" value="1"/>
</dbReference>
<evidence type="ECO:0000256" key="6">
    <source>
        <dbReference type="ARBA" id="ARBA00022989"/>
    </source>
</evidence>
<feature type="transmembrane region" description="Helical" evidence="12">
    <location>
        <begin position="34"/>
        <end position="53"/>
    </location>
</feature>
<evidence type="ECO:0000256" key="9">
    <source>
        <dbReference type="ARBA" id="ARBA00023209"/>
    </source>
</evidence>
<dbReference type="RefSeq" id="WP_296950999.1">
    <property type="nucleotide sequence ID" value="NZ_LT599021.1"/>
</dbReference>
<dbReference type="InterPro" id="IPR000462">
    <property type="entry name" value="CDP-OH_P_trans"/>
</dbReference>
<reference evidence="13" key="1">
    <citation type="submission" date="2016-04" db="EMBL/GenBank/DDBJ databases">
        <authorList>
            <person name="Evans L.H."/>
            <person name="Alamgir A."/>
            <person name="Owens N."/>
            <person name="Weber N.D."/>
            <person name="Virtaneva K."/>
            <person name="Barbian K."/>
            <person name="Babar A."/>
            <person name="Rosenke K."/>
        </authorList>
    </citation>
    <scope>NUCLEOTIDE SEQUENCE</scope>
    <source>
        <strain evidence="13">86-2</strain>
    </source>
</reference>
<evidence type="ECO:0000256" key="10">
    <source>
        <dbReference type="ARBA" id="ARBA00023264"/>
    </source>
</evidence>
<dbReference type="PANTHER" id="PTHR14269">
    <property type="entry name" value="CDP-DIACYLGLYCEROL--GLYCEROL-3-PHOSPHATE 3-PHOSPHATIDYLTRANSFERASE-RELATED"/>
    <property type="match status" value="1"/>
</dbReference>
<evidence type="ECO:0000256" key="4">
    <source>
        <dbReference type="ARBA" id="ARBA00022679"/>
    </source>
</evidence>